<protein>
    <submittedName>
        <fullName evidence="2">NADH dehydrogenase subunit 2</fullName>
    </submittedName>
</protein>
<accession>A0AC35UIK5</accession>
<dbReference type="WBParaSite" id="RSKR_0001185900.1">
    <property type="protein sequence ID" value="RSKR_0001185900.1"/>
    <property type="gene ID" value="RSKR_0001185900"/>
</dbReference>
<evidence type="ECO:0000313" key="1">
    <source>
        <dbReference type="Proteomes" id="UP000095286"/>
    </source>
</evidence>
<organism evidence="1 2">
    <name type="scientific">Rhabditophanes sp. KR3021</name>
    <dbReference type="NCBI Taxonomy" id="114890"/>
    <lineage>
        <taxon>Eukaryota</taxon>
        <taxon>Metazoa</taxon>
        <taxon>Ecdysozoa</taxon>
        <taxon>Nematoda</taxon>
        <taxon>Chromadorea</taxon>
        <taxon>Rhabditida</taxon>
        <taxon>Tylenchina</taxon>
        <taxon>Panagrolaimomorpha</taxon>
        <taxon>Strongyloidoidea</taxon>
        <taxon>Alloionematidae</taxon>
        <taxon>Rhabditophanes</taxon>
    </lineage>
</organism>
<name>A0AC35UIK5_9BILA</name>
<sequence>IIIFLRFIVILLFILNFNLSFSRLINYFIIQETAGILFLLLNFTILQFLVILLKIDSRFYNWETVLVFINLPLRITFFIKIFSLISVFQYNSFIVLLILFLIFLSILRFGF</sequence>
<reference evidence="2" key="1">
    <citation type="submission" date="2016-11" db="UniProtKB">
        <authorList>
            <consortium name="WormBaseParasite"/>
        </authorList>
    </citation>
    <scope>IDENTIFICATION</scope>
    <source>
        <strain evidence="2">KR3021</strain>
    </source>
</reference>
<proteinExistence type="predicted"/>
<evidence type="ECO:0000313" key="2">
    <source>
        <dbReference type="WBParaSite" id="RSKR_0001185900.1"/>
    </source>
</evidence>
<dbReference type="Proteomes" id="UP000095286">
    <property type="component" value="Unplaced"/>
</dbReference>